<protein>
    <submittedName>
        <fullName evidence="1">Uncharacterized protein</fullName>
    </submittedName>
</protein>
<name>A0A504YVQ1_FASGI</name>
<dbReference type="InterPro" id="IPR052779">
    <property type="entry name" value="WDR62"/>
</dbReference>
<dbReference type="AlphaFoldDB" id="A0A504YVQ1"/>
<gene>
    <name evidence="1" type="ORF">FGIG_05659</name>
</gene>
<dbReference type="OrthoDB" id="6154712at2759"/>
<proteinExistence type="predicted"/>
<evidence type="ECO:0000313" key="1">
    <source>
        <dbReference type="EMBL" id="TPP64665.1"/>
    </source>
</evidence>
<organism evidence="1 2">
    <name type="scientific">Fasciola gigantica</name>
    <name type="common">Giant liver fluke</name>
    <dbReference type="NCBI Taxonomy" id="46835"/>
    <lineage>
        <taxon>Eukaryota</taxon>
        <taxon>Metazoa</taxon>
        <taxon>Spiralia</taxon>
        <taxon>Lophotrochozoa</taxon>
        <taxon>Platyhelminthes</taxon>
        <taxon>Trematoda</taxon>
        <taxon>Digenea</taxon>
        <taxon>Plagiorchiida</taxon>
        <taxon>Echinostomata</taxon>
        <taxon>Echinostomatoidea</taxon>
        <taxon>Fasciolidae</taxon>
        <taxon>Fasciola</taxon>
    </lineage>
</organism>
<comment type="caution">
    <text evidence="1">The sequence shown here is derived from an EMBL/GenBank/DDBJ whole genome shotgun (WGS) entry which is preliminary data.</text>
</comment>
<dbReference type="PANTHER" id="PTHR45589:SF1">
    <property type="entry name" value="WD REPEAT DOMAIN 62, ISOFORM G"/>
    <property type="match status" value="1"/>
</dbReference>
<dbReference type="PANTHER" id="PTHR45589">
    <property type="entry name" value="WD REPEAT DOMAIN 62, ISOFORM G"/>
    <property type="match status" value="1"/>
</dbReference>
<keyword evidence="2" id="KW-1185">Reference proteome</keyword>
<sequence length="135" mass="14890">MALNSNDIEAPSHPDLLASKLDWSRPPEISCYTDHSFDVWDTSDLNNIRGRLSLFYQSRGVWTISCLVETRPNLSPSMSSCRFGDCYTSRNSALPSLWTSGAFVTCADDGTIRFWSPGEESTNDGASVSATNLQN</sequence>
<accession>A0A504YVQ1</accession>
<evidence type="ECO:0000313" key="2">
    <source>
        <dbReference type="Proteomes" id="UP000316759"/>
    </source>
</evidence>
<dbReference type="EMBL" id="SUNJ01004151">
    <property type="protein sequence ID" value="TPP64665.1"/>
    <property type="molecule type" value="Genomic_DNA"/>
</dbReference>
<dbReference type="Proteomes" id="UP000316759">
    <property type="component" value="Unassembled WGS sequence"/>
</dbReference>
<reference evidence="1 2" key="1">
    <citation type="submission" date="2019-04" db="EMBL/GenBank/DDBJ databases">
        <title>Annotation for the trematode Fasciola gigantica.</title>
        <authorList>
            <person name="Choi Y.-J."/>
        </authorList>
    </citation>
    <scope>NUCLEOTIDE SEQUENCE [LARGE SCALE GENOMIC DNA]</scope>
    <source>
        <strain evidence="1">Uganda_cow_1</strain>
    </source>
</reference>